<keyword evidence="3" id="KW-1185">Reference proteome</keyword>
<organism evidence="2 3">
    <name type="scientific">Halobacillus naozhouensis</name>
    <dbReference type="NCBI Taxonomy" id="554880"/>
    <lineage>
        <taxon>Bacteria</taxon>
        <taxon>Bacillati</taxon>
        <taxon>Bacillota</taxon>
        <taxon>Bacilli</taxon>
        <taxon>Bacillales</taxon>
        <taxon>Bacillaceae</taxon>
        <taxon>Halobacillus</taxon>
    </lineage>
</organism>
<dbReference type="InterPro" id="IPR044691">
    <property type="entry name" value="DCC1_Trx"/>
</dbReference>
<keyword evidence="1" id="KW-1133">Transmembrane helix</keyword>
<sequence length="124" mass="15103">MMKHVVFYDATCPFCFNVKRILRKVDWLNQLKWVSVQEVERENGKYPYLNGRNTRDEIHMLTKQGELKAGFHTIRELLLLLPPLSWMGLILYLPGMDRLGSPFYKWFSRHRYQWFGQYEQPRYQ</sequence>
<dbReference type="Pfam" id="PF04134">
    <property type="entry name" value="DCC1-like"/>
    <property type="match status" value="1"/>
</dbReference>
<dbReference type="PANTHER" id="PTHR34290">
    <property type="entry name" value="SI:CH73-390P7.2"/>
    <property type="match status" value="1"/>
</dbReference>
<protein>
    <submittedName>
        <fullName evidence="2">DUF393 domain-containing protein</fullName>
    </submittedName>
</protein>
<reference evidence="2 3" key="1">
    <citation type="submission" date="2023-04" db="EMBL/GenBank/DDBJ databases">
        <title>Genome sequence of Halobacillus naozhouensis KACC 21980.</title>
        <authorList>
            <person name="Kim S."/>
            <person name="Heo J."/>
            <person name="Kwon S.-W."/>
        </authorList>
    </citation>
    <scope>NUCLEOTIDE SEQUENCE [LARGE SCALE GENOMIC DNA]</scope>
    <source>
        <strain evidence="2 3">KCTC 13234</strain>
    </source>
</reference>
<keyword evidence="1" id="KW-0472">Membrane</keyword>
<dbReference type="Proteomes" id="UP001221597">
    <property type="component" value="Chromosome"/>
</dbReference>
<evidence type="ECO:0000313" key="3">
    <source>
        <dbReference type="Proteomes" id="UP001221597"/>
    </source>
</evidence>
<dbReference type="EMBL" id="CP121671">
    <property type="protein sequence ID" value="WFT74615.1"/>
    <property type="molecule type" value="Genomic_DNA"/>
</dbReference>
<dbReference type="RefSeq" id="WP_283076611.1">
    <property type="nucleotide sequence ID" value="NZ_CP121671.1"/>
</dbReference>
<evidence type="ECO:0000256" key="1">
    <source>
        <dbReference type="SAM" id="Phobius"/>
    </source>
</evidence>
<dbReference type="PROSITE" id="PS00195">
    <property type="entry name" value="GLUTAREDOXIN_1"/>
    <property type="match status" value="1"/>
</dbReference>
<dbReference type="PANTHER" id="PTHR34290:SF2">
    <property type="entry name" value="OS04G0668800 PROTEIN"/>
    <property type="match status" value="1"/>
</dbReference>
<feature type="transmembrane region" description="Helical" evidence="1">
    <location>
        <begin position="77"/>
        <end position="95"/>
    </location>
</feature>
<keyword evidence="1" id="KW-0812">Transmembrane</keyword>
<dbReference type="InterPro" id="IPR007263">
    <property type="entry name" value="DCC1-like"/>
</dbReference>
<proteinExistence type="predicted"/>
<accession>A0ABY8J1G8</accession>
<dbReference type="InterPro" id="IPR011767">
    <property type="entry name" value="GLR_AS"/>
</dbReference>
<evidence type="ECO:0000313" key="2">
    <source>
        <dbReference type="EMBL" id="WFT74615.1"/>
    </source>
</evidence>
<gene>
    <name evidence="2" type="ORF">P9989_20055</name>
</gene>
<name>A0ABY8J1G8_9BACI</name>